<dbReference type="EMBL" id="BPLR01001872">
    <property type="protein sequence ID" value="GIX67365.1"/>
    <property type="molecule type" value="Genomic_DNA"/>
</dbReference>
<gene>
    <name evidence="1" type="ORF">CEXT_663801</name>
</gene>
<evidence type="ECO:0000313" key="2">
    <source>
        <dbReference type="Proteomes" id="UP001054945"/>
    </source>
</evidence>
<dbReference type="Proteomes" id="UP001054945">
    <property type="component" value="Unassembled WGS sequence"/>
</dbReference>
<dbReference type="AlphaFoldDB" id="A0AAV4M6A7"/>
<protein>
    <submittedName>
        <fullName evidence="1">Uncharacterized protein</fullName>
    </submittedName>
</protein>
<organism evidence="1 2">
    <name type="scientific">Caerostris extrusa</name>
    <name type="common">Bark spider</name>
    <name type="synonym">Caerostris bankana</name>
    <dbReference type="NCBI Taxonomy" id="172846"/>
    <lineage>
        <taxon>Eukaryota</taxon>
        <taxon>Metazoa</taxon>
        <taxon>Ecdysozoa</taxon>
        <taxon>Arthropoda</taxon>
        <taxon>Chelicerata</taxon>
        <taxon>Arachnida</taxon>
        <taxon>Araneae</taxon>
        <taxon>Araneomorphae</taxon>
        <taxon>Entelegynae</taxon>
        <taxon>Araneoidea</taxon>
        <taxon>Araneidae</taxon>
        <taxon>Caerostris</taxon>
    </lineage>
</organism>
<evidence type="ECO:0000313" key="1">
    <source>
        <dbReference type="EMBL" id="GIX67365.1"/>
    </source>
</evidence>
<keyword evidence="2" id="KW-1185">Reference proteome</keyword>
<comment type="caution">
    <text evidence="1">The sequence shown here is derived from an EMBL/GenBank/DDBJ whole genome shotgun (WGS) entry which is preliminary data.</text>
</comment>
<accession>A0AAV4M6A7</accession>
<proteinExistence type="predicted"/>
<reference evidence="1 2" key="1">
    <citation type="submission" date="2021-06" db="EMBL/GenBank/DDBJ databases">
        <title>Caerostris extrusa draft genome.</title>
        <authorList>
            <person name="Kono N."/>
            <person name="Arakawa K."/>
        </authorList>
    </citation>
    <scope>NUCLEOTIDE SEQUENCE [LARGE SCALE GENOMIC DNA]</scope>
</reference>
<name>A0AAV4M6A7_CAEEX</name>
<sequence length="83" mass="9557">MPKSGKKKKTRSDLAVERRAFRELFTWEVAGNDSELLFRKTQRGTKRVTVEEASCEDADELSGCPASRSLFRDRQECQRIGDF</sequence>